<name>A0A6G1GUF3_9PEZI</name>
<evidence type="ECO:0000256" key="1">
    <source>
        <dbReference type="SAM" id="MobiDB-lite"/>
    </source>
</evidence>
<feature type="compositionally biased region" description="Polar residues" evidence="1">
    <location>
        <begin position="70"/>
        <end position="83"/>
    </location>
</feature>
<dbReference type="EMBL" id="ML977167">
    <property type="protein sequence ID" value="KAF1984596.1"/>
    <property type="molecule type" value="Genomic_DNA"/>
</dbReference>
<feature type="compositionally biased region" description="Basic and acidic residues" evidence="1">
    <location>
        <begin position="108"/>
        <end position="121"/>
    </location>
</feature>
<keyword evidence="3" id="KW-1185">Reference proteome</keyword>
<proteinExistence type="predicted"/>
<reference evidence="2" key="1">
    <citation type="journal article" date="2020" name="Stud. Mycol.">
        <title>101 Dothideomycetes genomes: a test case for predicting lifestyles and emergence of pathogens.</title>
        <authorList>
            <person name="Haridas S."/>
            <person name="Albert R."/>
            <person name="Binder M."/>
            <person name="Bloem J."/>
            <person name="Labutti K."/>
            <person name="Salamov A."/>
            <person name="Andreopoulos B."/>
            <person name="Baker S."/>
            <person name="Barry K."/>
            <person name="Bills G."/>
            <person name="Bluhm B."/>
            <person name="Cannon C."/>
            <person name="Castanera R."/>
            <person name="Culley D."/>
            <person name="Daum C."/>
            <person name="Ezra D."/>
            <person name="Gonzalez J."/>
            <person name="Henrissat B."/>
            <person name="Kuo A."/>
            <person name="Liang C."/>
            <person name="Lipzen A."/>
            <person name="Lutzoni F."/>
            <person name="Magnuson J."/>
            <person name="Mondo S."/>
            <person name="Nolan M."/>
            <person name="Ohm R."/>
            <person name="Pangilinan J."/>
            <person name="Park H.-J."/>
            <person name="Ramirez L."/>
            <person name="Alfaro M."/>
            <person name="Sun H."/>
            <person name="Tritt A."/>
            <person name="Yoshinaga Y."/>
            <person name="Zwiers L.-H."/>
            <person name="Turgeon B."/>
            <person name="Goodwin S."/>
            <person name="Spatafora J."/>
            <person name="Crous P."/>
            <person name="Grigoriev I."/>
        </authorList>
    </citation>
    <scope>NUCLEOTIDE SEQUENCE</scope>
    <source>
        <strain evidence="2">CBS 113979</strain>
    </source>
</reference>
<dbReference type="Proteomes" id="UP000800041">
    <property type="component" value="Unassembled WGS sequence"/>
</dbReference>
<dbReference type="AlphaFoldDB" id="A0A6G1GUF3"/>
<accession>A0A6G1GUF3</accession>
<gene>
    <name evidence="2" type="ORF">K402DRAFT_139860</name>
</gene>
<evidence type="ECO:0000313" key="3">
    <source>
        <dbReference type="Proteomes" id="UP000800041"/>
    </source>
</evidence>
<feature type="region of interest" description="Disordered" evidence="1">
    <location>
        <begin position="59"/>
        <end position="160"/>
    </location>
</feature>
<evidence type="ECO:0000313" key="2">
    <source>
        <dbReference type="EMBL" id="KAF1984596.1"/>
    </source>
</evidence>
<protein>
    <submittedName>
        <fullName evidence="2">Uncharacterized protein</fullName>
    </submittedName>
</protein>
<organism evidence="2 3">
    <name type="scientific">Aulographum hederae CBS 113979</name>
    <dbReference type="NCBI Taxonomy" id="1176131"/>
    <lineage>
        <taxon>Eukaryota</taxon>
        <taxon>Fungi</taxon>
        <taxon>Dikarya</taxon>
        <taxon>Ascomycota</taxon>
        <taxon>Pezizomycotina</taxon>
        <taxon>Dothideomycetes</taxon>
        <taxon>Pleosporomycetidae</taxon>
        <taxon>Aulographales</taxon>
        <taxon>Aulographaceae</taxon>
    </lineage>
</organism>
<feature type="compositionally biased region" description="Polar residues" evidence="1">
    <location>
        <begin position="140"/>
        <end position="150"/>
    </location>
</feature>
<sequence>MASERPMSDRLMAGAKVGVASRRRRIECYRAACSTTQSGGLPQCSGDDEGLEIVSQLWLGREQGRRQQKHGTGSTREQQQSAEQHCAGMRQRAAAKVDQGQRQLLVRQDGERGCGKGERTRCQATTRRRGRRGSRVAEVSSCSQPQSQAKQLGHDAEQAE</sequence>